<proteinExistence type="predicted"/>
<gene>
    <name evidence="1" type="ORF">CIRG_02702</name>
</gene>
<accession>A0A0J6Y5L7</accession>
<evidence type="ECO:0000313" key="1">
    <source>
        <dbReference type="EMBL" id="KMP03010.1"/>
    </source>
</evidence>
<evidence type="ECO:0000313" key="2">
    <source>
        <dbReference type="Proteomes" id="UP000054565"/>
    </source>
</evidence>
<organism evidence="1 2">
    <name type="scientific">Coccidioides immitis RMSCC 2394</name>
    <dbReference type="NCBI Taxonomy" id="404692"/>
    <lineage>
        <taxon>Eukaryota</taxon>
        <taxon>Fungi</taxon>
        <taxon>Dikarya</taxon>
        <taxon>Ascomycota</taxon>
        <taxon>Pezizomycotina</taxon>
        <taxon>Eurotiomycetes</taxon>
        <taxon>Eurotiomycetidae</taxon>
        <taxon>Onygenales</taxon>
        <taxon>Onygenaceae</taxon>
        <taxon>Coccidioides</taxon>
    </lineage>
</organism>
<sequence length="191" mass="21520">MEAPVPLRILHGSDLYAGGAWLITARTMFLRIPRSPPAHNLSPNGHIFRAFFFRCPFRASQDNYNPINSSHREPVPNVSKDTFRLGGGRNILHIPVLHNPWKHSSNTLKRTKLSANGEDGDRALKKVGWGFSGSFHKLLCSADDIEYMIIQCKCWSYGRLRMEASYMFMTYGALSSADPHSSLADELPPEF</sequence>
<protein>
    <submittedName>
        <fullName evidence="1">Uncharacterized protein</fullName>
    </submittedName>
</protein>
<dbReference type="EMBL" id="DS028094">
    <property type="protein sequence ID" value="KMP03010.1"/>
    <property type="molecule type" value="Genomic_DNA"/>
</dbReference>
<dbReference type="Proteomes" id="UP000054565">
    <property type="component" value="Unassembled WGS sequence"/>
</dbReference>
<reference evidence="2" key="1">
    <citation type="journal article" date="2010" name="Genome Res.">
        <title>Population genomic sequencing of Coccidioides fungi reveals recent hybridization and transposon control.</title>
        <authorList>
            <person name="Neafsey D.E."/>
            <person name="Barker B.M."/>
            <person name="Sharpton T.J."/>
            <person name="Stajich J.E."/>
            <person name="Park D.J."/>
            <person name="Whiston E."/>
            <person name="Hung C.-Y."/>
            <person name="McMahan C."/>
            <person name="White J."/>
            <person name="Sykes S."/>
            <person name="Heiman D."/>
            <person name="Young S."/>
            <person name="Zeng Q."/>
            <person name="Abouelleil A."/>
            <person name="Aftuck L."/>
            <person name="Bessette D."/>
            <person name="Brown A."/>
            <person name="FitzGerald M."/>
            <person name="Lui A."/>
            <person name="Macdonald J.P."/>
            <person name="Priest M."/>
            <person name="Orbach M.J."/>
            <person name="Galgiani J.N."/>
            <person name="Kirkland T.N."/>
            <person name="Cole G.T."/>
            <person name="Birren B.W."/>
            <person name="Henn M.R."/>
            <person name="Taylor J.W."/>
            <person name="Rounsley S.D."/>
        </authorList>
    </citation>
    <scope>NUCLEOTIDE SEQUENCE [LARGE SCALE GENOMIC DNA]</scope>
    <source>
        <strain evidence="2">RMSCC 2394</strain>
    </source>
</reference>
<dbReference type="AlphaFoldDB" id="A0A0J6Y5L7"/>
<name>A0A0J6Y5L7_COCIT</name>